<feature type="region of interest" description="Disordered" evidence="1">
    <location>
        <begin position="1"/>
        <end position="34"/>
    </location>
</feature>
<dbReference type="OrthoDB" id="10656560at2759"/>
<proteinExistence type="predicted"/>
<feature type="compositionally biased region" description="Low complexity" evidence="1">
    <location>
        <begin position="43"/>
        <end position="54"/>
    </location>
</feature>
<name>A0A165B9T6_EXIGL</name>
<feature type="compositionally biased region" description="Low complexity" evidence="1">
    <location>
        <begin position="11"/>
        <end position="20"/>
    </location>
</feature>
<sequence length="738" mass="83871">MSANGSRYANTSETTTIKTTSGARRDADDGYYGQQDYYAMPGPYYAYDAPPASASRSLQRDAYGSSYAPAPYYAAPYQPHDAHYAQYDNAAGAARGPTSYARDSAHERPSRRDYDAREHFRARRGSRSRSPPGRRDGPSRLPLRRSPSPAPRVWGPSLQARQLPQSRSLQRDGDNIWRESFYARAPNAQNQPSRVSVPQNSANGQMPVGENSTPGVSVPLEPNQRDPLWGNSVGLAHEPYHFPPPRRLPRVATISLVAEEPVSIENLQDRIDNLEHDKFSLKQETDIEEKRTYMDTSRKGIQEELKWVPNFSDLQRYRAGEFDDSEDESEDEPAMVGMKQDDTLVVNVADQEPGEIAERASDAMYVDDSVHPHEEYRPASPPPVAPPPPHHAVPTRPWGQPQPTTDSAIVTRLRLERDDASYYDDALVQVMEHADLTVAMENIDKTKLPQVNWNSPTKYDFMIKATNLPIPLGRFNQPFLPGWAWEDFDPRRLWHNTINGAYVAPGSELWQRLALEASSLPFECRSPAQRILVCVAHLFVSSPQDGPLLPACPGETPEPNFRLLLQTNARYVPHGVRRRYRTRDDVLYTEWSVVDVAIYLRIQMCKNTKSTVKWPDLVRKAVLWGRQQDREQLESVPRTYHAPGPYKGNEQSDSEVFEYLASCAFTVPQMVDDNGVVYNYAMRNYHLFKTYQKILAEEKDKTYDSGVEKMDALWGLMRPYFVEPAEHEPVIRFKVISK</sequence>
<feature type="compositionally biased region" description="Polar residues" evidence="1">
    <location>
        <begin position="1"/>
        <end position="10"/>
    </location>
</feature>
<keyword evidence="3" id="KW-1185">Reference proteome</keyword>
<feature type="region of interest" description="Disordered" evidence="1">
    <location>
        <begin position="43"/>
        <end position="62"/>
    </location>
</feature>
<dbReference type="EMBL" id="KV426516">
    <property type="protein sequence ID" value="KZV80147.1"/>
    <property type="molecule type" value="Genomic_DNA"/>
</dbReference>
<dbReference type="InParanoid" id="A0A165B9T6"/>
<organism evidence="2 3">
    <name type="scientific">Exidia glandulosa HHB12029</name>
    <dbReference type="NCBI Taxonomy" id="1314781"/>
    <lineage>
        <taxon>Eukaryota</taxon>
        <taxon>Fungi</taxon>
        <taxon>Dikarya</taxon>
        <taxon>Basidiomycota</taxon>
        <taxon>Agaricomycotina</taxon>
        <taxon>Agaricomycetes</taxon>
        <taxon>Auriculariales</taxon>
        <taxon>Exidiaceae</taxon>
        <taxon>Exidia</taxon>
    </lineage>
</organism>
<evidence type="ECO:0000313" key="2">
    <source>
        <dbReference type="EMBL" id="KZV80147.1"/>
    </source>
</evidence>
<gene>
    <name evidence="2" type="ORF">EXIGLDRAFT_705784</name>
</gene>
<feature type="compositionally biased region" description="Polar residues" evidence="1">
    <location>
        <begin position="187"/>
        <end position="212"/>
    </location>
</feature>
<feature type="compositionally biased region" description="Basic and acidic residues" evidence="1">
    <location>
        <begin position="103"/>
        <end position="119"/>
    </location>
</feature>
<dbReference type="AlphaFoldDB" id="A0A165B9T6"/>
<feature type="compositionally biased region" description="Polar residues" evidence="1">
    <location>
        <begin position="159"/>
        <end position="168"/>
    </location>
</feature>
<evidence type="ECO:0000313" key="3">
    <source>
        <dbReference type="Proteomes" id="UP000077266"/>
    </source>
</evidence>
<protein>
    <submittedName>
        <fullName evidence="2">Uncharacterized protein</fullName>
    </submittedName>
</protein>
<accession>A0A165B9T6</accession>
<reference evidence="2 3" key="1">
    <citation type="journal article" date="2016" name="Mol. Biol. Evol.">
        <title>Comparative Genomics of Early-Diverging Mushroom-Forming Fungi Provides Insights into the Origins of Lignocellulose Decay Capabilities.</title>
        <authorList>
            <person name="Nagy L.G."/>
            <person name="Riley R."/>
            <person name="Tritt A."/>
            <person name="Adam C."/>
            <person name="Daum C."/>
            <person name="Floudas D."/>
            <person name="Sun H."/>
            <person name="Yadav J.S."/>
            <person name="Pangilinan J."/>
            <person name="Larsson K.H."/>
            <person name="Matsuura K."/>
            <person name="Barry K."/>
            <person name="Labutti K."/>
            <person name="Kuo R."/>
            <person name="Ohm R.A."/>
            <person name="Bhattacharya S.S."/>
            <person name="Shirouzu T."/>
            <person name="Yoshinaga Y."/>
            <person name="Martin F.M."/>
            <person name="Grigoriev I.V."/>
            <person name="Hibbett D.S."/>
        </authorList>
    </citation>
    <scope>NUCLEOTIDE SEQUENCE [LARGE SCALE GENOMIC DNA]</scope>
    <source>
        <strain evidence="2 3">HHB12029</strain>
    </source>
</reference>
<feature type="region of interest" description="Disordered" evidence="1">
    <location>
        <begin position="86"/>
        <end position="212"/>
    </location>
</feature>
<evidence type="ECO:0000256" key="1">
    <source>
        <dbReference type="SAM" id="MobiDB-lite"/>
    </source>
</evidence>
<feature type="compositionally biased region" description="Pro residues" evidence="1">
    <location>
        <begin position="379"/>
        <end position="391"/>
    </location>
</feature>
<dbReference type="Proteomes" id="UP000077266">
    <property type="component" value="Unassembled WGS sequence"/>
</dbReference>
<feature type="region of interest" description="Disordered" evidence="1">
    <location>
        <begin position="372"/>
        <end position="403"/>
    </location>
</feature>